<proteinExistence type="predicted"/>
<evidence type="ECO:0000313" key="2">
    <source>
        <dbReference type="Proteomes" id="UP000281708"/>
    </source>
</evidence>
<keyword evidence="2" id="KW-1185">Reference proteome</keyword>
<dbReference type="GO" id="GO:0003677">
    <property type="term" value="F:DNA binding"/>
    <property type="evidence" value="ECO:0007669"/>
    <property type="project" value="UniProtKB-KW"/>
</dbReference>
<gene>
    <name evidence="1" type="ORF">D9V37_16275</name>
</gene>
<reference evidence="1 2" key="1">
    <citation type="submission" date="2018-10" db="EMBL/GenBank/DDBJ databases">
        <title>Marmoricola sp. 4Q3S-7 whole genome shotgun sequence.</title>
        <authorList>
            <person name="Li F."/>
        </authorList>
    </citation>
    <scope>NUCLEOTIDE SEQUENCE [LARGE SCALE GENOMIC DNA]</scope>
    <source>
        <strain evidence="1 2">4Q3S-7</strain>
    </source>
</reference>
<organism evidence="1 2">
    <name type="scientific">Nocardioides mangrovicus</name>
    <dbReference type="NCBI Taxonomy" id="2478913"/>
    <lineage>
        <taxon>Bacteria</taxon>
        <taxon>Bacillati</taxon>
        <taxon>Actinomycetota</taxon>
        <taxon>Actinomycetes</taxon>
        <taxon>Propionibacteriales</taxon>
        <taxon>Nocardioidaceae</taxon>
        <taxon>Nocardioides</taxon>
    </lineage>
</organism>
<dbReference type="AlphaFoldDB" id="A0A3L8NXN7"/>
<keyword evidence="1" id="KW-0238">DNA-binding</keyword>
<dbReference type="Proteomes" id="UP000281708">
    <property type="component" value="Unassembled WGS sequence"/>
</dbReference>
<name>A0A3L8NXN7_9ACTN</name>
<sequence length="71" mass="7600">MARSQAWTPESVRALGVQTDLPTAASVLGVGRTTAYELNRRGQFPVPVIQLGRRFIVPTAPLLQLLAAAEA</sequence>
<evidence type="ECO:0000313" key="1">
    <source>
        <dbReference type="EMBL" id="RLV47704.1"/>
    </source>
</evidence>
<accession>A0A3L8NXN7</accession>
<comment type="caution">
    <text evidence="1">The sequence shown here is derived from an EMBL/GenBank/DDBJ whole genome shotgun (WGS) entry which is preliminary data.</text>
</comment>
<protein>
    <submittedName>
        <fullName evidence="1">DNA-binding protein</fullName>
    </submittedName>
</protein>
<dbReference type="EMBL" id="RDBE01000010">
    <property type="protein sequence ID" value="RLV47704.1"/>
    <property type="molecule type" value="Genomic_DNA"/>
</dbReference>